<accession>A0A0F8YBI9</accession>
<dbReference type="AlphaFoldDB" id="A0A0F8YBI9"/>
<reference evidence="1" key="1">
    <citation type="journal article" date="2015" name="Nature">
        <title>Complex archaea that bridge the gap between prokaryotes and eukaryotes.</title>
        <authorList>
            <person name="Spang A."/>
            <person name="Saw J.H."/>
            <person name="Jorgensen S.L."/>
            <person name="Zaremba-Niedzwiedzka K."/>
            <person name="Martijn J."/>
            <person name="Lind A.E."/>
            <person name="van Eijk R."/>
            <person name="Schleper C."/>
            <person name="Guy L."/>
            <person name="Ettema T.J."/>
        </authorList>
    </citation>
    <scope>NUCLEOTIDE SEQUENCE</scope>
</reference>
<name>A0A0F8YBI9_9ZZZZ</name>
<sequence>MPKINSNEELNTDDSALQAISNIDFDCDSCKHIHRDGVTCEAFPNGIPIEILSNQKAHTKHYPNDNGIQFEEI</sequence>
<organism evidence="1">
    <name type="scientific">marine sediment metagenome</name>
    <dbReference type="NCBI Taxonomy" id="412755"/>
    <lineage>
        <taxon>unclassified sequences</taxon>
        <taxon>metagenomes</taxon>
        <taxon>ecological metagenomes</taxon>
    </lineage>
</organism>
<comment type="caution">
    <text evidence="1">The sequence shown here is derived from an EMBL/GenBank/DDBJ whole genome shotgun (WGS) entry which is preliminary data.</text>
</comment>
<proteinExistence type="predicted"/>
<protein>
    <submittedName>
        <fullName evidence="1">Uncharacterized protein</fullName>
    </submittedName>
</protein>
<evidence type="ECO:0000313" key="1">
    <source>
        <dbReference type="EMBL" id="KKK51484.1"/>
    </source>
</evidence>
<dbReference type="EMBL" id="LAZR01067487">
    <property type="protein sequence ID" value="KKK51484.1"/>
    <property type="molecule type" value="Genomic_DNA"/>
</dbReference>
<gene>
    <name evidence="1" type="ORF">LCGC14_3114480</name>
</gene>